<dbReference type="Gene3D" id="3.30.70.270">
    <property type="match status" value="1"/>
</dbReference>
<dbReference type="PANTHER" id="PTHR45138:SF9">
    <property type="entry name" value="DIGUANYLATE CYCLASE DGCM-RELATED"/>
    <property type="match status" value="1"/>
</dbReference>
<comment type="caution">
    <text evidence="6">The sequence shown here is derived from an EMBL/GenBank/DDBJ whole genome shotgun (WGS) entry which is preliminary data.</text>
</comment>
<protein>
    <recommendedName>
        <fullName evidence="2">diguanylate cyclase</fullName>
        <ecNumber evidence="2">2.7.7.65</ecNumber>
    </recommendedName>
</protein>
<evidence type="ECO:0000256" key="3">
    <source>
        <dbReference type="ARBA" id="ARBA00034247"/>
    </source>
</evidence>
<proteinExistence type="predicted"/>
<organism evidence="6 7">
    <name type="scientific">Cognatiluteimonas weifangensis</name>
    <dbReference type="NCBI Taxonomy" id="2303539"/>
    <lineage>
        <taxon>Bacteria</taxon>
        <taxon>Pseudomonadati</taxon>
        <taxon>Pseudomonadota</taxon>
        <taxon>Gammaproteobacteria</taxon>
        <taxon>Lysobacterales</taxon>
        <taxon>Lysobacteraceae</taxon>
        <taxon>Cognatiluteimonas</taxon>
    </lineage>
</organism>
<dbReference type="PANTHER" id="PTHR45138">
    <property type="entry name" value="REGULATORY COMPONENTS OF SENSORY TRANSDUCTION SYSTEM"/>
    <property type="match status" value="1"/>
</dbReference>
<feature type="transmembrane region" description="Helical" evidence="4">
    <location>
        <begin position="321"/>
        <end position="340"/>
    </location>
</feature>
<sequence>MIGFRLRRGSRVHALPGDIRARARTWVWLLLLALALAASPLPGTAADLPLQGGWRAAVAGEQAGDVTRADPQLRHFDPVRLQTFAAGEAGSWVLLWPAQGDWPAPPFVLQARGAGLQTLRFHPPGGPARSARATRVDPRAWPGHGRLVFPVAVAPAPGQPLRLHVDSRGVIAAPMTFAVLPPAAYLRADARWLAFASACLAIMAAMGLMALFFALRLRDPTFVHYAAFVLAYALILGLQTGYLFEPLGWQWLAGPLRGVARVATAASVLFAILFADRFANLRRYLPRGRRLLLGYAALIVAVGATGLLPGLGALARVLTNPLLVLGGPLLLAASALAAWRGSRYARFFLLGWTPLLAVTVAGSLQPYGMLPAWTWIGDAALAAGAFEALVLSLGLADRTLALRRDRDQARRLADLDPLTGLYNRRAWSERLLALETAMRRQGRPLSLLFLDLDRFKQLNDRLGHEAGDAALRATAGIMRGELREQDEVGRYGGEEFVVALPDADGAHALQAAERIRRRLQQRAGEDVGGATPTASIGVAMLQPGEDLASLIARADAAMYAAKAAGRNRVVLHPG</sequence>
<feature type="domain" description="GGDEF" evidence="5">
    <location>
        <begin position="443"/>
        <end position="574"/>
    </location>
</feature>
<reference evidence="6 7" key="1">
    <citation type="submission" date="2018-08" db="EMBL/GenBank/DDBJ databases">
        <title>Lysobacter weifangensis sp. nov., a new member of the family 'Xanthomonadaceae', isolated from soil in a farmland.</title>
        <authorList>
            <person name="Zhao H."/>
        </authorList>
    </citation>
    <scope>NUCLEOTIDE SEQUENCE [LARGE SCALE GENOMIC DNA]</scope>
    <source>
        <strain evidence="6 7">WF-2</strain>
    </source>
</reference>
<dbReference type="Pfam" id="PF07695">
    <property type="entry name" value="7TMR-DISM_7TM"/>
    <property type="match status" value="1"/>
</dbReference>
<dbReference type="SMART" id="SM00267">
    <property type="entry name" value="GGDEF"/>
    <property type="match status" value="1"/>
</dbReference>
<comment type="catalytic activity">
    <reaction evidence="3">
        <text>2 GTP = 3',3'-c-di-GMP + 2 diphosphate</text>
        <dbReference type="Rhea" id="RHEA:24898"/>
        <dbReference type="ChEBI" id="CHEBI:33019"/>
        <dbReference type="ChEBI" id="CHEBI:37565"/>
        <dbReference type="ChEBI" id="CHEBI:58805"/>
        <dbReference type="EC" id="2.7.7.65"/>
    </reaction>
</comment>
<feature type="transmembrane region" description="Helical" evidence="4">
    <location>
        <begin position="192"/>
        <end position="215"/>
    </location>
</feature>
<feature type="transmembrane region" description="Helical" evidence="4">
    <location>
        <begin position="291"/>
        <end position="315"/>
    </location>
</feature>
<dbReference type="AlphaFoldDB" id="A0A372DMS4"/>
<accession>A0A372DMS4</accession>
<dbReference type="InterPro" id="IPR050469">
    <property type="entry name" value="Diguanylate_Cyclase"/>
</dbReference>
<dbReference type="SUPFAM" id="SSF55073">
    <property type="entry name" value="Nucleotide cyclase"/>
    <property type="match status" value="1"/>
</dbReference>
<dbReference type="NCBIfam" id="TIGR00254">
    <property type="entry name" value="GGDEF"/>
    <property type="match status" value="1"/>
</dbReference>
<evidence type="ECO:0000256" key="1">
    <source>
        <dbReference type="ARBA" id="ARBA00001946"/>
    </source>
</evidence>
<name>A0A372DMS4_9GAMM</name>
<dbReference type="EMBL" id="QVPD01000005">
    <property type="protein sequence ID" value="RFP60901.1"/>
    <property type="molecule type" value="Genomic_DNA"/>
</dbReference>
<keyword evidence="4" id="KW-1133">Transmembrane helix</keyword>
<dbReference type="Pfam" id="PF00990">
    <property type="entry name" value="GGDEF"/>
    <property type="match status" value="1"/>
</dbReference>
<dbReference type="InterPro" id="IPR029787">
    <property type="entry name" value="Nucleotide_cyclase"/>
</dbReference>
<dbReference type="PROSITE" id="PS50887">
    <property type="entry name" value="GGDEF"/>
    <property type="match status" value="1"/>
</dbReference>
<feature type="transmembrane region" description="Helical" evidence="4">
    <location>
        <begin position="222"/>
        <end position="244"/>
    </location>
</feature>
<dbReference type="Proteomes" id="UP000262917">
    <property type="component" value="Unassembled WGS sequence"/>
</dbReference>
<keyword evidence="4" id="KW-0812">Transmembrane</keyword>
<evidence type="ECO:0000313" key="6">
    <source>
        <dbReference type="EMBL" id="RFP60901.1"/>
    </source>
</evidence>
<feature type="transmembrane region" description="Helical" evidence="4">
    <location>
        <begin position="259"/>
        <end position="279"/>
    </location>
</feature>
<keyword evidence="7" id="KW-1185">Reference proteome</keyword>
<keyword evidence="4" id="KW-0472">Membrane</keyword>
<dbReference type="InterPro" id="IPR011623">
    <property type="entry name" value="7TMR_DISM_rcpt_extracell_dom1"/>
</dbReference>
<dbReference type="InterPro" id="IPR043128">
    <property type="entry name" value="Rev_trsase/Diguanyl_cyclase"/>
</dbReference>
<evidence type="ECO:0000259" key="5">
    <source>
        <dbReference type="PROSITE" id="PS50887"/>
    </source>
</evidence>
<dbReference type="InterPro" id="IPR000160">
    <property type="entry name" value="GGDEF_dom"/>
</dbReference>
<dbReference type="FunFam" id="3.30.70.270:FF:000001">
    <property type="entry name" value="Diguanylate cyclase domain protein"/>
    <property type="match status" value="1"/>
</dbReference>
<dbReference type="EC" id="2.7.7.65" evidence="2"/>
<dbReference type="GO" id="GO:0052621">
    <property type="term" value="F:diguanylate cyclase activity"/>
    <property type="evidence" value="ECO:0007669"/>
    <property type="project" value="UniProtKB-EC"/>
</dbReference>
<dbReference type="CDD" id="cd01949">
    <property type="entry name" value="GGDEF"/>
    <property type="match status" value="1"/>
</dbReference>
<evidence type="ECO:0000313" key="7">
    <source>
        <dbReference type="Proteomes" id="UP000262917"/>
    </source>
</evidence>
<feature type="transmembrane region" description="Helical" evidence="4">
    <location>
        <begin position="347"/>
        <end position="367"/>
    </location>
</feature>
<feature type="transmembrane region" description="Helical" evidence="4">
    <location>
        <begin position="373"/>
        <end position="396"/>
    </location>
</feature>
<evidence type="ECO:0000256" key="2">
    <source>
        <dbReference type="ARBA" id="ARBA00012528"/>
    </source>
</evidence>
<evidence type="ECO:0000256" key="4">
    <source>
        <dbReference type="SAM" id="Phobius"/>
    </source>
</evidence>
<comment type="cofactor">
    <cofactor evidence="1">
        <name>Mg(2+)</name>
        <dbReference type="ChEBI" id="CHEBI:18420"/>
    </cofactor>
</comment>
<gene>
    <name evidence="6" type="ORF">D0Y53_07150</name>
</gene>